<dbReference type="PANTHER" id="PTHR32208">
    <property type="entry name" value="SECRETED PROTEIN-RELATED"/>
    <property type="match status" value="1"/>
</dbReference>
<evidence type="ECO:0008006" key="7">
    <source>
        <dbReference type="Google" id="ProtNLM"/>
    </source>
</evidence>
<evidence type="ECO:0000256" key="1">
    <source>
        <dbReference type="ARBA" id="ARBA00022729"/>
    </source>
</evidence>
<feature type="domain" description="Galactose oxidase-like Early set" evidence="4">
    <location>
        <begin position="513"/>
        <end position="622"/>
    </location>
</feature>
<evidence type="ECO:0000256" key="2">
    <source>
        <dbReference type="SAM" id="Phobius"/>
    </source>
</evidence>
<dbReference type="InterPro" id="IPR015202">
    <property type="entry name" value="GO-like_E_set"/>
</dbReference>
<protein>
    <recommendedName>
        <fullName evidence="7">Glyoxal oxidase</fullName>
    </recommendedName>
</protein>
<keyword evidence="2" id="KW-0812">Transmembrane</keyword>
<name>A0A8H6SUB1_MYCCL</name>
<dbReference type="Gene3D" id="2.130.10.80">
    <property type="entry name" value="Galactose oxidase/kelch, beta-propeller"/>
    <property type="match status" value="1"/>
</dbReference>
<sequence length="693" mass="73456">MQFAEAGEGYVVDRLFASSVLTASSPFASPLGTRLVYILRSIATRTTRHCRMWPRTTAVLALARSGSILAQDATATTLSPPSQPLSTGTIGAFNIIGNSLVSAQQMFLGTPDKVFMLDKVENNAAQINGHPAWASQWALGSNQQRPMDAVTNTFCAGGISLGDGTWINVGGNQAVTYGGDATGNPAGGGPYDDPDGGKSIRVLTPCDDDSCEWVLAPSMTTKRWYATLETLADGTAIIIGGCSNGGYVNDAGQDNPTYEFFPSKSDPIYSPFLSEQLPINLYPLTWLLPSGKLFMQANRATILLDPHTHTEFPLDPMPDAVRAYPASAGSLMLPLTPANNWTATILFCGGSDNDDWSTDWDIAAMPASTSCVRITPDVAGSYTKDDPLPEGRSMANLIVLPTGHVFCLGGATQGTAGYGNQSWAIGMSYADSPALMPAMYDPSAPLGSRWSRDGLSASTVPRMYHSSALLLPDGSVLVSGSNPNSDLNTGPNVKYPTEYRTELFYPSYFNQRRPEPSGLLSQLSYGGDSFDVQLSSDDLGGDARNAENASVVVIRTGFATHAMNMGQRFLQLDSTFTAYGDNNTATLHVSQLPPNPAILAPGPALIFVVVNGIPSVGLQVMIGSGQIGEQTTLPIGDLPVSTFVVGGGGALSSWPWSAAQVDENASRGRSALVWAVWWLGGFLVVPMVWFVVV</sequence>
<feature type="transmembrane region" description="Helical" evidence="2">
    <location>
        <begin position="671"/>
        <end position="692"/>
    </location>
</feature>
<feature type="domain" description="Glyoxal oxidase N-terminal" evidence="3">
    <location>
        <begin position="194"/>
        <end position="508"/>
    </location>
</feature>
<proteinExistence type="predicted"/>
<evidence type="ECO:0000259" key="3">
    <source>
        <dbReference type="Pfam" id="PF07250"/>
    </source>
</evidence>
<dbReference type="InterPro" id="IPR014756">
    <property type="entry name" value="Ig_E-set"/>
</dbReference>
<keyword evidence="2" id="KW-0472">Membrane</keyword>
<dbReference type="SUPFAM" id="SSF50965">
    <property type="entry name" value="Galactose oxidase, central domain"/>
    <property type="match status" value="1"/>
</dbReference>
<keyword evidence="6" id="KW-1185">Reference proteome</keyword>
<accession>A0A8H6SUB1</accession>
<reference evidence="5" key="1">
    <citation type="submission" date="2020-05" db="EMBL/GenBank/DDBJ databases">
        <title>Mycena genomes resolve the evolution of fungal bioluminescence.</title>
        <authorList>
            <person name="Tsai I.J."/>
        </authorList>
    </citation>
    <scope>NUCLEOTIDE SEQUENCE</scope>
    <source>
        <strain evidence="5">110903Hualien_Pintung</strain>
    </source>
</reference>
<dbReference type="InterPro" id="IPR011043">
    <property type="entry name" value="Gal_Oxase/kelch_b-propeller"/>
</dbReference>
<dbReference type="InterPro" id="IPR013783">
    <property type="entry name" value="Ig-like_fold"/>
</dbReference>
<dbReference type="AlphaFoldDB" id="A0A8H6SUB1"/>
<dbReference type="Pfam" id="PF09118">
    <property type="entry name" value="GO-like_E_set"/>
    <property type="match status" value="1"/>
</dbReference>
<gene>
    <name evidence="5" type="ORF">HMN09_00755900</name>
</gene>
<keyword evidence="2" id="KW-1133">Transmembrane helix</keyword>
<dbReference type="Proteomes" id="UP000613580">
    <property type="component" value="Unassembled WGS sequence"/>
</dbReference>
<dbReference type="CDD" id="cd02851">
    <property type="entry name" value="E_set_GO_C"/>
    <property type="match status" value="1"/>
</dbReference>
<dbReference type="InterPro" id="IPR009880">
    <property type="entry name" value="Glyoxal_oxidase_N"/>
</dbReference>
<dbReference type="OrthoDB" id="2019572at2759"/>
<dbReference type="SUPFAM" id="SSF81296">
    <property type="entry name" value="E set domains"/>
    <property type="match status" value="1"/>
</dbReference>
<dbReference type="PANTHER" id="PTHR32208:SF21">
    <property type="entry name" value="LOW QUALITY PROTEIN: ALDEHYDE OXIDASE GLOX-LIKE"/>
    <property type="match status" value="1"/>
</dbReference>
<keyword evidence="1" id="KW-0732">Signal</keyword>
<dbReference type="Gene3D" id="2.60.40.10">
    <property type="entry name" value="Immunoglobulins"/>
    <property type="match status" value="1"/>
</dbReference>
<dbReference type="EMBL" id="JACAZE010000009">
    <property type="protein sequence ID" value="KAF7306013.1"/>
    <property type="molecule type" value="Genomic_DNA"/>
</dbReference>
<dbReference type="Pfam" id="PF07250">
    <property type="entry name" value="Glyoxal_oxid_N"/>
    <property type="match status" value="1"/>
</dbReference>
<comment type="caution">
    <text evidence="5">The sequence shown here is derived from an EMBL/GenBank/DDBJ whole genome shotgun (WGS) entry which is preliminary data.</text>
</comment>
<evidence type="ECO:0000313" key="6">
    <source>
        <dbReference type="Proteomes" id="UP000613580"/>
    </source>
</evidence>
<dbReference type="InterPro" id="IPR037293">
    <property type="entry name" value="Gal_Oxidase_central_sf"/>
</dbReference>
<organism evidence="5 6">
    <name type="scientific">Mycena chlorophos</name>
    <name type="common">Agaric fungus</name>
    <name type="synonym">Agaricus chlorophos</name>
    <dbReference type="NCBI Taxonomy" id="658473"/>
    <lineage>
        <taxon>Eukaryota</taxon>
        <taxon>Fungi</taxon>
        <taxon>Dikarya</taxon>
        <taxon>Basidiomycota</taxon>
        <taxon>Agaricomycotina</taxon>
        <taxon>Agaricomycetes</taxon>
        <taxon>Agaricomycetidae</taxon>
        <taxon>Agaricales</taxon>
        <taxon>Marasmiineae</taxon>
        <taxon>Mycenaceae</taxon>
        <taxon>Mycena</taxon>
    </lineage>
</organism>
<evidence type="ECO:0000259" key="4">
    <source>
        <dbReference type="Pfam" id="PF09118"/>
    </source>
</evidence>
<evidence type="ECO:0000313" key="5">
    <source>
        <dbReference type="EMBL" id="KAF7306013.1"/>
    </source>
</evidence>